<dbReference type="InterPro" id="IPR003599">
    <property type="entry name" value="Ig_sub"/>
</dbReference>
<dbReference type="OrthoDB" id="8887244at2759"/>
<dbReference type="PANTHER" id="PTHR46013">
    <property type="entry name" value="VASCULAR CELL ADHESION MOLECULE 1"/>
    <property type="match status" value="1"/>
</dbReference>
<dbReference type="SMART" id="SM00409">
    <property type="entry name" value="IG"/>
    <property type="match status" value="2"/>
</dbReference>
<evidence type="ECO:0000313" key="4">
    <source>
        <dbReference type="Proteomes" id="UP001148018"/>
    </source>
</evidence>
<feature type="transmembrane region" description="Helical" evidence="1">
    <location>
        <begin position="249"/>
        <end position="273"/>
    </location>
</feature>
<keyword evidence="4" id="KW-1185">Reference proteome</keyword>
<dbReference type="InterPro" id="IPR007110">
    <property type="entry name" value="Ig-like_dom"/>
</dbReference>
<dbReference type="InterPro" id="IPR013783">
    <property type="entry name" value="Ig-like_fold"/>
</dbReference>
<feature type="non-terminal residue" evidence="3">
    <location>
        <position position="338"/>
    </location>
</feature>
<dbReference type="Proteomes" id="UP001148018">
    <property type="component" value="Unassembled WGS sequence"/>
</dbReference>
<feature type="domain" description="Ig-like" evidence="2">
    <location>
        <begin position="153"/>
        <end position="238"/>
    </location>
</feature>
<keyword evidence="1" id="KW-1133">Transmembrane helix</keyword>
<gene>
    <name evidence="3" type="ORF">NHX12_000953</name>
</gene>
<dbReference type="EMBL" id="JANIIK010000109">
    <property type="protein sequence ID" value="KAJ3597426.1"/>
    <property type="molecule type" value="Genomic_DNA"/>
</dbReference>
<name>A0A9Q0DZJ5_9TELE</name>
<dbReference type="Gene3D" id="2.60.40.10">
    <property type="entry name" value="Immunoglobulins"/>
    <property type="match status" value="2"/>
</dbReference>
<evidence type="ECO:0000259" key="2">
    <source>
        <dbReference type="PROSITE" id="PS50835"/>
    </source>
</evidence>
<dbReference type="InterPro" id="IPR036179">
    <property type="entry name" value="Ig-like_dom_sf"/>
</dbReference>
<evidence type="ECO:0000313" key="3">
    <source>
        <dbReference type="EMBL" id="KAJ3597426.1"/>
    </source>
</evidence>
<protein>
    <recommendedName>
        <fullName evidence="2">Ig-like domain-containing protein</fullName>
    </recommendedName>
</protein>
<keyword evidence="1" id="KW-0812">Transmembrane</keyword>
<dbReference type="SUPFAM" id="SSF48726">
    <property type="entry name" value="Immunoglobulin"/>
    <property type="match status" value="2"/>
</dbReference>
<dbReference type="Pfam" id="PF13895">
    <property type="entry name" value="Ig_2"/>
    <property type="match status" value="1"/>
</dbReference>
<keyword evidence="1" id="KW-0472">Membrane</keyword>
<dbReference type="InterPro" id="IPR003598">
    <property type="entry name" value="Ig_sub2"/>
</dbReference>
<sequence length="338" mass="37429">WLQGNNQIQKEDIREQKKMNPSTVSVLLLLAGLVIPGALQEWHVEYPKHFCVVEGSTARIPCSFTHPEFPKGVGAAHQVDRVVWCRNHQICQGTTPAVYDSRAVRANSPSVYLGDHTGNCTLKINNFSQDERIATYRFRIETSVTTWRYTGQPGVNIRVIKGDEAEVRVSSSENVVREGGRVTLTCTANCSFHQLEVNWYRNGQALSEKGPALHLSDLTFNDTGNYTCSLATSTGKMSVPWSLVVEGSLTLIVALVVVCLAVFFLLFAGLVVARRRHAPKKASDVIVKQEVDSKPEVMGASEEVSYSAVHFKPKSSRSVRGQEDEIIYSEVSAPKLKH</sequence>
<comment type="caution">
    <text evidence="3">The sequence shown here is derived from an EMBL/GenBank/DDBJ whole genome shotgun (WGS) entry which is preliminary data.</text>
</comment>
<dbReference type="PANTHER" id="PTHR46013:SF4">
    <property type="entry name" value="B-CELL RECEPTOR CD22-RELATED"/>
    <property type="match status" value="1"/>
</dbReference>
<organism evidence="3 4">
    <name type="scientific">Muraenolepis orangiensis</name>
    <name type="common">Patagonian moray cod</name>
    <dbReference type="NCBI Taxonomy" id="630683"/>
    <lineage>
        <taxon>Eukaryota</taxon>
        <taxon>Metazoa</taxon>
        <taxon>Chordata</taxon>
        <taxon>Craniata</taxon>
        <taxon>Vertebrata</taxon>
        <taxon>Euteleostomi</taxon>
        <taxon>Actinopterygii</taxon>
        <taxon>Neopterygii</taxon>
        <taxon>Teleostei</taxon>
        <taxon>Neoteleostei</taxon>
        <taxon>Acanthomorphata</taxon>
        <taxon>Zeiogadaria</taxon>
        <taxon>Gadariae</taxon>
        <taxon>Gadiformes</taxon>
        <taxon>Muraenolepidoidei</taxon>
        <taxon>Muraenolepididae</taxon>
        <taxon>Muraenolepis</taxon>
    </lineage>
</organism>
<dbReference type="PROSITE" id="PS50835">
    <property type="entry name" value="IG_LIKE"/>
    <property type="match status" value="1"/>
</dbReference>
<feature type="transmembrane region" description="Helical" evidence="1">
    <location>
        <begin position="21"/>
        <end position="39"/>
    </location>
</feature>
<dbReference type="AlphaFoldDB" id="A0A9Q0DZJ5"/>
<accession>A0A9Q0DZJ5</accession>
<proteinExistence type="predicted"/>
<reference evidence="3" key="1">
    <citation type="submission" date="2022-07" db="EMBL/GenBank/DDBJ databases">
        <title>Chromosome-level genome of Muraenolepis orangiensis.</title>
        <authorList>
            <person name="Kim J."/>
        </authorList>
    </citation>
    <scope>NUCLEOTIDE SEQUENCE</scope>
    <source>
        <strain evidence="3">KU_S4_2022</strain>
        <tissue evidence="3">Muscle</tissue>
    </source>
</reference>
<evidence type="ECO:0000256" key="1">
    <source>
        <dbReference type="SAM" id="Phobius"/>
    </source>
</evidence>
<dbReference type="SMART" id="SM00408">
    <property type="entry name" value="IGc2"/>
    <property type="match status" value="1"/>
</dbReference>